<comment type="caution">
    <text evidence="2">The sequence shown here is derived from an EMBL/GenBank/DDBJ whole genome shotgun (WGS) entry which is preliminary data.</text>
</comment>
<dbReference type="SMART" id="SM00357">
    <property type="entry name" value="CSP"/>
    <property type="match status" value="1"/>
</dbReference>
<dbReference type="InterPro" id="IPR012340">
    <property type="entry name" value="NA-bd_OB-fold"/>
</dbReference>
<protein>
    <recommendedName>
        <fullName evidence="1">CSD domain-containing protein</fullName>
    </recommendedName>
</protein>
<dbReference type="SUPFAM" id="SSF51197">
    <property type="entry name" value="Clavaminate synthase-like"/>
    <property type="match status" value="1"/>
</dbReference>
<dbReference type="SUPFAM" id="SSF50249">
    <property type="entry name" value="Nucleic acid-binding proteins"/>
    <property type="match status" value="1"/>
</dbReference>
<accession>A0ABN9XNK6</accession>
<keyword evidence="3" id="KW-1185">Reference proteome</keyword>
<gene>
    <name evidence="2" type="ORF">PCOR1329_LOCUS77169</name>
</gene>
<sequence>MTTARSPFTEETLEYSVDEFPFLQQIYRTLFGDSLAKTSSLGEQLKSLSSSNGHFAVGRGKNRSIDESIYHRFLRDFIRPHLGDDLLLFERYANLRTHVRGSRALTGPHKDADYKHSPYEINFWRMTPVFGNASLWAESSPGLGDYHPFVGSYGTAVRFYGNQCMHFTKDNDTDHTRFSFDFRVIRLRDFERCGIGVPGRESDSPWVLFRYYGIMGPDGALSESDWGATAMRARMLLGASEWTLVREDFFEGVVKRFEARYGFGFIACAEIEAEYHQEVFLHKSLAADFVVGDRVSFQVYTNKEGKCRAVDLQAGGAQERETAAGLEQGGRDCVGSSMRSCEVPAADHQSRQTP</sequence>
<dbReference type="Proteomes" id="UP001189429">
    <property type="component" value="Unassembled WGS sequence"/>
</dbReference>
<dbReference type="InterPro" id="IPR002059">
    <property type="entry name" value="CSP_DNA-bd"/>
</dbReference>
<dbReference type="EMBL" id="CAUYUJ010020653">
    <property type="protein sequence ID" value="CAK0899724.1"/>
    <property type="molecule type" value="Genomic_DNA"/>
</dbReference>
<name>A0ABN9XNK6_9DINO</name>
<proteinExistence type="predicted"/>
<dbReference type="Gene3D" id="2.40.50.140">
    <property type="entry name" value="Nucleic acid-binding proteins"/>
    <property type="match status" value="1"/>
</dbReference>
<evidence type="ECO:0000313" key="3">
    <source>
        <dbReference type="Proteomes" id="UP001189429"/>
    </source>
</evidence>
<reference evidence="2" key="1">
    <citation type="submission" date="2023-10" db="EMBL/GenBank/DDBJ databases">
        <authorList>
            <person name="Chen Y."/>
            <person name="Shah S."/>
            <person name="Dougan E. K."/>
            <person name="Thang M."/>
            <person name="Chan C."/>
        </authorList>
    </citation>
    <scope>NUCLEOTIDE SEQUENCE [LARGE SCALE GENOMIC DNA]</scope>
</reference>
<feature type="domain" description="CSD" evidence="1">
    <location>
        <begin position="249"/>
        <end position="314"/>
    </location>
</feature>
<dbReference type="PROSITE" id="PS51857">
    <property type="entry name" value="CSD_2"/>
    <property type="match status" value="1"/>
</dbReference>
<organism evidence="2 3">
    <name type="scientific">Prorocentrum cordatum</name>
    <dbReference type="NCBI Taxonomy" id="2364126"/>
    <lineage>
        <taxon>Eukaryota</taxon>
        <taxon>Sar</taxon>
        <taxon>Alveolata</taxon>
        <taxon>Dinophyceae</taxon>
        <taxon>Prorocentrales</taxon>
        <taxon>Prorocentraceae</taxon>
        <taxon>Prorocentrum</taxon>
    </lineage>
</organism>
<evidence type="ECO:0000259" key="1">
    <source>
        <dbReference type="PROSITE" id="PS51857"/>
    </source>
</evidence>
<evidence type="ECO:0000313" key="2">
    <source>
        <dbReference type="EMBL" id="CAK0899724.1"/>
    </source>
</evidence>
<dbReference type="InterPro" id="IPR011129">
    <property type="entry name" value="CSD"/>
</dbReference>